<feature type="transmembrane region" description="Helical" evidence="11">
    <location>
        <begin position="92"/>
        <end position="112"/>
    </location>
</feature>
<sequence>MNDTPIGLLFAALAVLILMSGFFSSSETSMMALNRYRLKHLRGQGHRGARRASKLLDRPDRLIGLILIGNNLVNIMASAIATVIAIRLYGDAGIAIATVLLTIVILIFAEITPKTIAALHPERVAFPFSLVLLPLLQLFLPLVAAINSITNGILRLMGFKPDATDSEALSQEELRTIVTESGSMIPRRHQRMLVNILDLEEVTVDDIMVPRNEVFGIDLNDDDATILDQLQHSTHTLVPVWNEDINDIKGVLHLRKLSRVLDGDGLNRDALMVEIQAPYFIPENTPLHTQLLQFQQKKLRLGIVVDEYGDVMGLATLEDILEEIVGEFTSNLIEEQEEVIALKGGGTVCTGTISIRELNRQQEWDLPTDGPKTLSGLALEALETFPCGPVAVQIPGYVIEVVAIDGNLISRLRITPNDEDIRSVRPTAA</sequence>
<dbReference type="GO" id="GO:0005886">
    <property type="term" value="C:plasma membrane"/>
    <property type="evidence" value="ECO:0007669"/>
    <property type="project" value="UniProtKB-SubCell"/>
</dbReference>
<name>B8KXC7_9GAMM</name>
<dbReference type="InterPro" id="IPR036318">
    <property type="entry name" value="FAD-bd_PCMH-like_sf"/>
</dbReference>
<feature type="transmembrane region" description="Helical" evidence="11">
    <location>
        <begin position="124"/>
        <end position="146"/>
    </location>
</feature>
<dbReference type="Proteomes" id="UP000004699">
    <property type="component" value="Unassembled WGS sequence"/>
</dbReference>
<reference evidence="15" key="1">
    <citation type="journal article" date="2013" name="BMC Microbiol.">
        <title>Taxonomy and evolution of bacteriochlorophyll a-containing members of the OM60/NOR5 clade of marine gammaproteobacteria: description of Luminiphilus syltensis gen. nov., sp. nov., reclassification of Haliea rubra as Pseudohaliea rubra gen. nov., comb. nov., and emendation of Chromatocurvus halotolerans.</title>
        <authorList>
            <person name="Spring S."/>
            <person name="Riedel T."/>
            <person name="Sproer C."/>
            <person name="Yan S."/>
            <person name="Harder J."/>
            <person name="Fuchs B.M."/>
        </authorList>
    </citation>
    <scope>NUCLEOTIDE SEQUENCE [LARGE SCALE GENOMIC DNA]</scope>
    <source>
        <strain evidence="15">NOR51-B</strain>
    </source>
</reference>
<keyword evidence="5" id="KW-0677">Repeat</keyword>
<dbReference type="InterPro" id="IPR000644">
    <property type="entry name" value="CBS_dom"/>
</dbReference>
<dbReference type="InterPro" id="IPR016169">
    <property type="entry name" value="FAD-bd_PCMH_sub2"/>
</dbReference>
<evidence type="ECO:0000256" key="9">
    <source>
        <dbReference type="PROSITE-ProRule" id="PRU00703"/>
    </source>
</evidence>
<dbReference type="Pfam" id="PF00571">
    <property type="entry name" value="CBS"/>
    <property type="match status" value="1"/>
</dbReference>
<dbReference type="PROSITE" id="PS51371">
    <property type="entry name" value="CBS"/>
    <property type="match status" value="1"/>
</dbReference>
<keyword evidence="8 10" id="KW-0472">Membrane</keyword>
<keyword evidence="15" id="KW-1185">Reference proteome</keyword>
<keyword evidence="7 9" id="KW-0129">CBS domain</keyword>
<evidence type="ECO:0000256" key="7">
    <source>
        <dbReference type="ARBA" id="ARBA00023122"/>
    </source>
</evidence>
<dbReference type="Gene3D" id="3.30.465.10">
    <property type="match status" value="1"/>
</dbReference>
<dbReference type="SUPFAM" id="SSF56176">
    <property type="entry name" value="FAD-binding/transporter-associated domain-like"/>
    <property type="match status" value="1"/>
</dbReference>
<feature type="transmembrane region" description="Helical" evidence="11">
    <location>
        <begin position="6"/>
        <end position="25"/>
    </location>
</feature>
<evidence type="ECO:0000256" key="4">
    <source>
        <dbReference type="ARBA" id="ARBA00022692"/>
    </source>
</evidence>
<evidence type="ECO:0000256" key="8">
    <source>
        <dbReference type="ARBA" id="ARBA00023136"/>
    </source>
</evidence>
<evidence type="ECO:0000313" key="15">
    <source>
        <dbReference type="Proteomes" id="UP000004699"/>
    </source>
</evidence>
<dbReference type="SMART" id="SM01091">
    <property type="entry name" value="CorC_HlyC"/>
    <property type="match status" value="1"/>
</dbReference>
<evidence type="ECO:0000256" key="3">
    <source>
        <dbReference type="ARBA" id="ARBA00022475"/>
    </source>
</evidence>
<feature type="domain" description="CBS" evidence="12">
    <location>
        <begin position="272"/>
        <end position="330"/>
    </location>
</feature>
<dbReference type="STRING" id="565045.NOR51B_2572"/>
<dbReference type="SUPFAM" id="SSF54631">
    <property type="entry name" value="CBS-domain pair"/>
    <property type="match status" value="1"/>
</dbReference>
<dbReference type="Pfam" id="PF01595">
    <property type="entry name" value="CNNM"/>
    <property type="match status" value="1"/>
</dbReference>
<dbReference type="eggNOG" id="COG4536">
    <property type="taxonomic scope" value="Bacteria"/>
</dbReference>
<dbReference type="Pfam" id="PF03471">
    <property type="entry name" value="CorC_HlyC"/>
    <property type="match status" value="1"/>
</dbReference>
<dbReference type="RefSeq" id="WP_009021363.1">
    <property type="nucleotide sequence ID" value="NZ_DS999411.1"/>
</dbReference>
<dbReference type="InterPro" id="IPR005170">
    <property type="entry name" value="Transptr-assoc_dom"/>
</dbReference>
<proteinExistence type="inferred from homology"/>
<dbReference type="Gene3D" id="3.10.580.10">
    <property type="entry name" value="CBS-domain"/>
    <property type="match status" value="1"/>
</dbReference>
<dbReference type="AlphaFoldDB" id="B8KXC7"/>
<dbReference type="PANTHER" id="PTHR22777">
    <property type="entry name" value="HEMOLYSIN-RELATED"/>
    <property type="match status" value="1"/>
</dbReference>
<feature type="transmembrane region" description="Helical" evidence="11">
    <location>
        <begin position="62"/>
        <end position="86"/>
    </location>
</feature>
<dbReference type="PROSITE" id="PS51846">
    <property type="entry name" value="CNNM"/>
    <property type="match status" value="1"/>
</dbReference>
<dbReference type="InterPro" id="IPR046342">
    <property type="entry name" value="CBS_dom_sf"/>
</dbReference>
<evidence type="ECO:0000259" key="13">
    <source>
        <dbReference type="PROSITE" id="PS51846"/>
    </source>
</evidence>
<evidence type="ECO:0000256" key="6">
    <source>
        <dbReference type="ARBA" id="ARBA00022989"/>
    </source>
</evidence>
<dbReference type="EMBL" id="DS999411">
    <property type="protein sequence ID" value="EED36620.1"/>
    <property type="molecule type" value="Genomic_DNA"/>
</dbReference>
<dbReference type="GO" id="GO:0050660">
    <property type="term" value="F:flavin adenine dinucleotide binding"/>
    <property type="evidence" value="ECO:0007669"/>
    <property type="project" value="InterPro"/>
</dbReference>
<evidence type="ECO:0000256" key="11">
    <source>
        <dbReference type="SAM" id="Phobius"/>
    </source>
</evidence>
<keyword evidence="3" id="KW-1003">Cell membrane</keyword>
<dbReference type="NCBIfam" id="NF008604">
    <property type="entry name" value="PRK11573.1"/>
    <property type="match status" value="1"/>
</dbReference>
<dbReference type="OrthoDB" id="9797674at2"/>
<keyword evidence="6 10" id="KW-1133">Transmembrane helix</keyword>
<dbReference type="PANTHER" id="PTHR22777:SF32">
    <property type="entry name" value="UPF0053 INNER MEMBRANE PROTEIN YFJD"/>
    <property type="match status" value="1"/>
</dbReference>
<keyword evidence="4 10" id="KW-0812">Transmembrane</keyword>
<accession>B8KXC7</accession>
<evidence type="ECO:0000256" key="1">
    <source>
        <dbReference type="ARBA" id="ARBA00004651"/>
    </source>
</evidence>
<evidence type="ECO:0000256" key="10">
    <source>
        <dbReference type="PROSITE-ProRule" id="PRU01193"/>
    </source>
</evidence>
<organism evidence="14 15">
    <name type="scientific">Luminiphilus syltensis NOR5-1B</name>
    <dbReference type="NCBI Taxonomy" id="565045"/>
    <lineage>
        <taxon>Bacteria</taxon>
        <taxon>Pseudomonadati</taxon>
        <taxon>Pseudomonadota</taxon>
        <taxon>Gammaproteobacteria</taxon>
        <taxon>Cellvibrionales</taxon>
        <taxon>Halieaceae</taxon>
        <taxon>Luminiphilus</taxon>
    </lineage>
</organism>
<evidence type="ECO:0000256" key="5">
    <source>
        <dbReference type="ARBA" id="ARBA00022737"/>
    </source>
</evidence>
<evidence type="ECO:0000313" key="14">
    <source>
        <dbReference type="EMBL" id="EED36620.1"/>
    </source>
</evidence>
<gene>
    <name evidence="14" type="ORF">NOR51B_2572</name>
</gene>
<protein>
    <submittedName>
        <fullName evidence="14">Magnesium and cobalt efflux protein CorB</fullName>
    </submittedName>
</protein>
<dbReference type="HOGENOM" id="CLU_015237_4_1_6"/>
<evidence type="ECO:0000259" key="12">
    <source>
        <dbReference type="PROSITE" id="PS51371"/>
    </source>
</evidence>
<dbReference type="InterPro" id="IPR044751">
    <property type="entry name" value="Ion_transp-like_CBS"/>
</dbReference>
<evidence type="ECO:0000256" key="2">
    <source>
        <dbReference type="ARBA" id="ARBA00006337"/>
    </source>
</evidence>
<dbReference type="InterPro" id="IPR002550">
    <property type="entry name" value="CNNM"/>
</dbReference>
<comment type="subcellular location">
    <subcellularLocation>
        <location evidence="1">Cell membrane</location>
        <topology evidence="1">Multi-pass membrane protein</topology>
    </subcellularLocation>
</comment>
<comment type="similarity">
    <text evidence="2">Belongs to the UPF0053 family.</text>
</comment>
<feature type="domain" description="CNNM transmembrane" evidence="13">
    <location>
        <begin position="2"/>
        <end position="191"/>
    </location>
</feature>
<dbReference type="CDD" id="cd04590">
    <property type="entry name" value="CBS_pair_CorC_HlyC_assoc"/>
    <property type="match status" value="1"/>
</dbReference>